<dbReference type="Pfam" id="PF00722">
    <property type="entry name" value="Glyco_hydro_16"/>
    <property type="match status" value="1"/>
</dbReference>
<dbReference type="GO" id="GO:0004553">
    <property type="term" value="F:hydrolase activity, hydrolyzing O-glycosyl compounds"/>
    <property type="evidence" value="ECO:0007669"/>
    <property type="project" value="InterPro"/>
</dbReference>
<dbReference type="CDD" id="cd08023">
    <property type="entry name" value="GH16_laminarinase_like"/>
    <property type="match status" value="1"/>
</dbReference>
<dbReference type="Gene3D" id="2.60.120.200">
    <property type="match status" value="1"/>
</dbReference>
<dbReference type="OrthoDB" id="1901244at2759"/>
<protein>
    <recommendedName>
        <fullName evidence="3">GH16 domain-containing protein</fullName>
    </recommendedName>
</protein>
<feature type="domain" description="GH16" evidence="3">
    <location>
        <begin position="261"/>
        <end position="557"/>
    </location>
</feature>
<dbReference type="AlphaFoldDB" id="A0A2P6U2X8"/>
<dbReference type="InterPro" id="IPR000757">
    <property type="entry name" value="Beta-glucanase-like"/>
</dbReference>
<dbReference type="Pfam" id="PF06884">
    <property type="entry name" value="DUF1264"/>
    <property type="match status" value="1"/>
</dbReference>
<reference evidence="4 5" key="1">
    <citation type="journal article" date="2018" name="Plant J.">
        <title>Genome sequences of Chlorella sorokiniana UTEX 1602 and Micractinium conductrix SAG 241.80: implications to maltose excretion by a green alga.</title>
        <authorList>
            <person name="Arriola M.B."/>
            <person name="Velmurugan N."/>
            <person name="Zhang Y."/>
            <person name="Plunkett M.H."/>
            <person name="Hondzo H."/>
            <person name="Barney B.M."/>
        </authorList>
    </citation>
    <scope>NUCLEOTIDE SEQUENCE [LARGE SCALE GENOMIC DNA]</scope>
    <source>
        <strain evidence="5">UTEX 1602</strain>
    </source>
</reference>
<comment type="similarity">
    <text evidence="1">Belongs to the OBAP family.</text>
</comment>
<evidence type="ECO:0000256" key="2">
    <source>
        <dbReference type="SAM" id="MobiDB-lite"/>
    </source>
</evidence>
<name>A0A2P6U2X8_CHLSO</name>
<sequence length="914" mass="98391">MSEQDLFAAETVAEVRETAARFDAVHHTAEDDLPGSLAAKAALGDSPSGSSKVAAAAASADQAAAGQPPAARTPTKAEGPAPPGSLLDPGVGPEAKASQTKSQVPGEPVKLDTKVLDVGRDLLQSFAPIKSIHEHVCAWHFCAHDLGRQVEAHHYCSHPSEEVRQCTLWDSDQAGARLIGIEYIISERLFRELPEEDKKYWHSHRYEVGSGLLVAPGVPDIAERQDMQKLIGTYGKTWHTWQVDRGDPLPYDKGRQRRELLEWPTSVDPAADHWQSGSAWQTRMERWWESMEPLWADEFFGSVLDSSKWEIMEGDGSQFGIPGWGNNEMQTYTRRWMNVRVMDGNLVLQAQAEPPGSPCGRYTSGRIRSAGRFSIAPSASFPLIRIQARIKLEAGDGMWPAFWMLPQDWIYGNWPQSGEIDIMEAKNQMDSVLSSLHFGAVGGQQTINGGMPAQLAGSYHEYAVEWEADRMRFYLDGRQYLQAFSSNGTGALPGWHSAGAGPTSPHAPFDVGFHLLLNQAVGGNFPWVDPAVVERTLAAGPRRMLVDWLHAMARLALNLALAACLVACASAALPEKFNNTGGPSFLQGPMSVANLTDFMDVQSVGWWDGPNYRLVAGAGNGQFATVEGTYQSWQCNSDGSYSALVAQTITAADGTKTQKTACERGLSLGSTLEWSYSESECPIVGDLSLTMLTFADVINPCTPTADVMPPVEWFASGTEPQLHRRSHAANTMARFALTLALAACLAACASAALPQSFNTTGAPPILSGAFYVQNTSDYTTIAVGWAQGNNFRIVAGAGTDQFTITEGTYQSWQCAPDAGSYNALISLTTTAADGTKSTKTVCELGIWTGSGYLDYAQSESECPTIPELSITTLNPAVGDFACLPTVDTLPDFGLAPEAAPGDELPVAASPAAAI</sequence>
<evidence type="ECO:0000313" key="5">
    <source>
        <dbReference type="Proteomes" id="UP000239899"/>
    </source>
</evidence>
<organism evidence="4 5">
    <name type="scientific">Chlorella sorokiniana</name>
    <name type="common">Freshwater green alga</name>
    <dbReference type="NCBI Taxonomy" id="3076"/>
    <lineage>
        <taxon>Eukaryota</taxon>
        <taxon>Viridiplantae</taxon>
        <taxon>Chlorophyta</taxon>
        <taxon>core chlorophytes</taxon>
        <taxon>Trebouxiophyceae</taxon>
        <taxon>Chlorellales</taxon>
        <taxon>Chlorellaceae</taxon>
        <taxon>Chlorella clade</taxon>
        <taxon>Chlorella</taxon>
    </lineage>
</organism>
<dbReference type="Proteomes" id="UP000239899">
    <property type="component" value="Unassembled WGS sequence"/>
</dbReference>
<feature type="region of interest" description="Disordered" evidence="2">
    <location>
        <begin position="26"/>
        <end position="108"/>
    </location>
</feature>
<dbReference type="EMBL" id="LHPG02000002">
    <property type="protein sequence ID" value="PRW60666.1"/>
    <property type="molecule type" value="Genomic_DNA"/>
</dbReference>
<comment type="caution">
    <text evidence="4">The sequence shown here is derived from an EMBL/GenBank/DDBJ whole genome shotgun (WGS) entry which is preliminary data.</text>
</comment>
<dbReference type="InterPro" id="IPR010686">
    <property type="entry name" value="OBAP-like"/>
</dbReference>
<evidence type="ECO:0000313" key="4">
    <source>
        <dbReference type="EMBL" id="PRW60666.1"/>
    </source>
</evidence>
<dbReference type="PANTHER" id="PTHR31360">
    <property type="match status" value="1"/>
</dbReference>
<dbReference type="PANTHER" id="PTHR31360:SF0">
    <property type="entry name" value="OIL BODY-ASSOCIATED PROTEIN 1B"/>
    <property type="match status" value="1"/>
</dbReference>
<dbReference type="SUPFAM" id="SSF49899">
    <property type="entry name" value="Concanavalin A-like lectins/glucanases"/>
    <property type="match status" value="1"/>
</dbReference>
<dbReference type="PROSITE" id="PS51762">
    <property type="entry name" value="GH16_2"/>
    <property type="match status" value="1"/>
</dbReference>
<keyword evidence="5" id="KW-1185">Reference proteome</keyword>
<evidence type="ECO:0000256" key="1">
    <source>
        <dbReference type="ARBA" id="ARBA00009740"/>
    </source>
</evidence>
<gene>
    <name evidence="4" type="ORF">C2E21_1111</name>
</gene>
<evidence type="ECO:0000259" key="3">
    <source>
        <dbReference type="PROSITE" id="PS51762"/>
    </source>
</evidence>
<feature type="compositionally biased region" description="Low complexity" evidence="2">
    <location>
        <begin position="46"/>
        <end position="70"/>
    </location>
</feature>
<dbReference type="GO" id="GO:0005975">
    <property type="term" value="P:carbohydrate metabolic process"/>
    <property type="evidence" value="ECO:0007669"/>
    <property type="project" value="InterPro"/>
</dbReference>
<proteinExistence type="inferred from homology"/>
<accession>A0A2P6U2X8</accession>
<dbReference type="InterPro" id="IPR013320">
    <property type="entry name" value="ConA-like_dom_sf"/>
</dbReference>